<sequence>MAARGSLWTLLRRCRAPGPVQTRTAPVQTRTGPGQHRCSSSLPAFPPPGSWSRLSRLPHRDLYRLSVTDPDRFWGSAAGRLHWEDPFTRVRDCDLSTGKIRWFLGGKINVSVNCLDVHVDKHPDRVALIWERDEPGTEVKVTYRYHTPAPSGAPLRPEGQTGASDEEHLYTADSSSSADDLLLINITWCPS</sequence>
<evidence type="ECO:0000313" key="4">
    <source>
        <dbReference type="Proteomes" id="UP000314294"/>
    </source>
</evidence>
<dbReference type="Proteomes" id="UP000314294">
    <property type="component" value="Unassembled WGS sequence"/>
</dbReference>
<name>A0A4Z2ED70_9TELE</name>
<dbReference type="SUPFAM" id="SSF56801">
    <property type="entry name" value="Acetyl-CoA synthetase-like"/>
    <property type="match status" value="1"/>
</dbReference>
<reference evidence="3 4" key="1">
    <citation type="submission" date="2019-03" db="EMBL/GenBank/DDBJ databases">
        <title>First draft genome of Liparis tanakae, snailfish: a comprehensive survey of snailfish specific genes.</title>
        <authorList>
            <person name="Kim W."/>
            <person name="Song I."/>
            <person name="Jeong J.-H."/>
            <person name="Kim D."/>
            <person name="Kim S."/>
            <person name="Ryu S."/>
            <person name="Song J.Y."/>
            <person name="Lee S.K."/>
        </authorList>
    </citation>
    <scope>NUCLEOTIDE SEQUENCE [LARGE SCALE GENOMIC DNA]</scope>
    <source>
        <tissue evidence="3">Muscle</tissue>
    </source>
</reference>
<evidence type="ECO:0000313" key="3">
    <source>
        <dbReference type="EMBL" id="TNN26454.1"/>
    </source>
</evidence>
<feature type="domain" description="Acetyl-coenzyme A synthetase N-terminal" evidence="2">
    <location>
        <begin position="60"/>
        <end position="114"/>
    </location>
</feature>
<dbReference type="PANTHER" id="PTHR24095:SF14">
    <property type="entry name" value="ACETYL-COENZYME A SYNTHETASE 1"/>
    <property type="match status" value="1"/>
</dbReference>
<dbReference type="EMBL" id="SRLO01010218">
    <property type="protein sequence ID" value="TNN26454.1"/>
    <property type="molecule type" value="Genomic_DNA"/>
</dbReference>
<dbReference type="GO" id="GO:0006085">
    <property type="term" value="P:acetyl-CoA biosynthetic process"/>
    <property type="evidence" value="ECO:0007669"/>
    <property type="project" value="TreeGrafter"/>
</dbReference>
<dbReference type="InterPro" id="IPR042099">
    <property type="entry name" value="ANL_N_sf"/>
</dbReference>
<evidence type="ECO:0000256" key="1">
    <source>
        <dbReference type="SAM" id="MobiDB-lite"/>
    </source>
</evidence>
<dbReference type="OrthoDB" id="8940190at2759"/>
<evidence type="ECO:0000259" key="2">
    <source>
        <dbReference type="Pfam" id="PF16177"/>
    </source>
</evidence>
<feature type="compositionally biased region" description="Polar residues" evidence="1">
    <location>
        <begin position="21"/>
        <end position="42"/>
    </location>
</feature>
<dbReference type="PANTHER" id="PTHR24095">
    <property type="entry name" value="ACETYL-COENZYME A SYNTHETASE"/>
    <property type="match status" value="1"/>
</dbReference>
<protein>
    <submittedName>
        <fullName evidence="3">Acetyl-coenzyme A synthetase 2-like, mitochondrial</fullName>
    </submittedName>
</protein>
<comment type="caution">
    <text evidence="3">The sequence shown here is derived from an EMBL/GenBank/DDBJ whole genome shotgun (WGS) entry which is preliminary data.</text>
</comment>
<dbReference type="Pfam" id="PF16177">
    <property type="entry name" value="ACAS_N"/>
    <property type="match status" value="1"/>
</dbReference>
<dbReference type="GO" id="GO:0003987">
    <property type="term" value="F:acetate-CoA ligase activity"/>
    <property type="evidence" value="ECO:0007669"/>
    <property type="project" value="TreeGrafter"/>
</dbReference>
<dbReference type="AlphaFoldDB" id="A0A4Z2ED70"/>
<dbReference type="GO" id="GO:0005739">
    <property type="term" value="C:mitochondrion"/>
    <property type="evidence" value="ECO:0007669"/>
    <property type="project" value="TreeGrafter"/>
</dbReference>
<gene>
    <name evidence="3" type="primary">Acss1_1</name>
    <name evidence="3" type="ORF">EYF80_063409</name>
</gene>
<organism evidence="3 4">
    <name type="scientific">Liparis tanakae</name>
    <name type="common">Tanaka's snailfish</name>
    <dbReference type="NCBI Taxonomy" id="230148"/>
    <lineage>
        <taxon>Eukaryota</taxon>
        <taxon>Metazoa</taxon>
        <taxon>Chordata</taxon>
        <taxon>Craniata</taxon>
        <taxon>Vertebrata</taxon>
        <taxon>Euteleostomi</taxon>
        <taxon>Actinopterygii</taxon>
        <taxon>Neopterygii</taxon>
        <taxon>Teleostei</taxon>
        <taxon>Neoteleostei</taxon>
        <taxon>Acanthomorphata</taxon>
        <taxon>Eupercaria</taxon>
        <taxon>Perciformes</taxon>
        <taxon>Cottioidei</taxon>
        <taxon>Cottales</taxon>
        <taxon>Liparidae</taxon>
        <taxon>Liparis</taxon>
    </lineage>
</organism>
<keyword evidence="4" id="KW-1185">Reference proteome</keyword>
<proteinExistence type="predicted"/>
<dbReference type="InterPro" id="IPR032387">
    <property type="entry name" value="ACAS_N"/>
</dbReference>
<dbReference type="Gene3D" id="3.40.50.12780">
    <property type="entry name" value="N-terminal domain of ligase-like"/>
    <property type="match status" value="1"/>
</dbReference>
<accession>A0A4Z2ED70</accession>
<feature type="region of interest" description="Disordered" evidence="1">
    <location>
        <begin position="146"/>
        <end position="172"/>
    </location>
</feature>
<feature type="region of interest" description="Disordered" evidence="1">
    <location>
        <begin position="19"/>
        <end position="42"/>
    </location>
</feature>